<dbReference type="InterPro" id="IPR012336">
    <property type="entry name" value="Thioredoxin-like_fold"/>
</dbReference>
<dbReference type="InterPro" id="IPR045302">
    <property type="entry name" value="NHL2_NHL_rpt_dom"/>
</dbReference>
<feature type="compositionally biased region" description="Low complexity" evidence="1">
    <location>
        <begin position="56"/>
        <end position="70"/>
    </location>
</feature>
<dbReference type="InterPro" id="IPR041492">
    <property type="entry name" value="HAD_2"/>
</dbReference>
<dbReference type="InterPro" id="IPR011042">
    <property type="entry name" value="6-blade_b-propeller_TolB-like"/>
</dbReference>
<dbReference type="SUPFAM" id="SSF52833">
    <property type="entry name" value="Thioredoxin-like"/>
    <property type="match status" value="1"/>
</dbReference>
<feature type="region of interest" description="Disordered" evidence="1">
    <location>
        <begin position="43"/>
        <end position="74"/>
    </location>
</feature>
<dbReference type="Pfam" id="PF13419">
    <property type="entry name" value="HAD_2"/>
    <property type="match status" value="1"/>
</dbReference>
<dbReference type="NCBIfam" id="TIGR01509">
    <property type="entry name" value="HAD-SF-IA-v3"/>
    <property type="match status" value="1"/>
</dbReference>
<dbReference type="CDD" id="cd07505">
    <property type="entry name" value="HAD_BPGM-like"/>
    <property type="match status" value="1"/>
</dbReference>
<dbReference type="SFLD" id="SFLDG01135">
    <property type="entry name" value="C1.5.6:_HAD__Beta-PGM__Phospha"/>
    <property type="match status" value="1"/>
</dbReference>
<dbReference type="Pfam" id="PF01436">
    <property type="entry name" value="NHL"/>
    <property type="match status" value="2"/>
</dbReference>
<reference evidence="2" key="1">
    <citation type="journal article" date="2013" name="Nature">
        <title>Draft genome of the wheat A-genome progenitor Triticum urartu.</title>
        <authorList>
            <person name="Ling H.Q."/>
            <person name="Zhao S."/>
            <person name="Liu D."/>
            <person name="Wang J."/>
            <person name="Sun H."/>
            <person name="Zhang C."/>
            <person name="Fan H."/>
            <person name="Li D."/>
            <person name="Dong L."/>
            <person name="Tao Y."/>
            <person name="Gao C."/>
            <person name="Wu H."/>
            <person name="Li Y."/>
            <person name="Cui Y."/>
            <person name="Guo X."/>
            <person name="Zheng S."/>
            <person name="Wang B."/>
            <person name="Yu K."/>
            <person name="Liang Q."/>
            <person name="Yang W."/>
            <person name="Lou X."/>
            <person name="Chen J."/>
            <person name="Feng M."/>
            <person name="Jian J."/>
            <person name="Zhang X."/>
            <person name="Luo G."/>
            <person name="Jiang Y."/>
            <person name="Liu J."/>
            <person name="Wang Z."/>
            <person name="Sha Y."/>
            <person name="Zhang B."/>
            <person name="Wu H."/>
            <person name="Tang D."/>
            <person name="Shen Q."/>
            <person name="Xue P."/>
            <person name="Zou S."/>
            <person name="Wang X."/>
            <person name="Liu X."/>
            <person name="Wang F."/>
            <person name="Yang Y."/>
            <person name="An X."/>
            <person name="Dong Z."/>
            <person name="Zhang K."/>
            <person name="Zhang X."/>
            <person name="Luo M.C."/>
            <person name="Dvorak J."/>
            <person name="Tong Y."/>
            <person name="Wang J."/>
            <person name="Yang H."/>
            <person name="Li Z."/>
            <person name="Wang D."/>
            <person name="Zhang A."/>
            <person name="Wang J."/>
        </authorList>
    </citation>
    <scope>NUCLEOTIDE SEQUENCE</scope>
</reference>
<dbReference type="InterPro" id="IPR000033">
    <property type="entry name" value="LDLR_classB_rpt"/>
</dbReference>
<dbReference type="EMBL" id="KD106094">
    <property type="protein sequence ID" value="EMS60685.1"/>
    <property type="molecule type" value="Genomic_DNA"/>
</dbReference>
<dbReference type="eggNOG" id="KOG2177">
    <property type="taxonomic scope" value="Eukaryota"/>
</dbReference>
<dbReference type="InterPro" id="IPR001258">
    <property type="entry name" value="NHL_repeat"/>
</dbReference>
<dbReference type="SUPFAM" id="SSF56784">
    <property type="entry name" value="HAD-like"/>
    <property type="match status" value="1"/>
</dbReference>
<dbReference type="SFLD" id="SFLDG01129">
    <property type="entry name" value="C1.5:_HAD__Beta-PGM__Phosphata"/>
    <property type="match status" value="1"/>
</dbReference>
<dbReference type="PRINTS" id="PR00413">
    <property type="entry name" value="HADHALOGNASE"/>
</dbReference>
<dbReference type="InterPro" id="IPR013766">
    <property type="entry name" value="Thioredoxin_domain"/>
</dbReference>
<organism evidence="2">
    <name type="scientific">Triticum urartu</name>
    <name type="common">Red wild einkorn</name>
    <name type="synonym">Crithodium urartu</name>
    <dbReference type="NCBI Taxonomy" id="4572"/>
    <lineage>
        <taxon>Eukaryota</taxon>
        <taxon>Viridiplantae</taxon>
        <taxon>Streptophyta</taxon>
        <taxon>Embryophyta</taxon>
        <taxon>Tracheophyta</taxon>
        <taxon>Spermatophyta</taxon>
        <taxon>Magnoliopsida</taxon>
        <taxon>Liliopsida</taxon>
        <taxon>Poales</taxon>
        <taxon>Poaceae</taxon>
        <taxon>BOP clade</taxon>
        <taxon>Pooideae</taxon>
        <taxon>Triticodae</taxon>
        <taxon>Triticeae</taxon>
        <taxon>Triticinae</taxon>
        <taxon>Triticum</taxon>
    </lineage>
</organism>
<dbReference type="CDD" id="cd14951">
    <property type="entry name" value="NHL-2_like"/>
    <property type="match status" value="1"/>
</dbReference>
<dbReference type="PANTHER" id="PTHR46388">
    <property type="entry name" value="NHL REPEAT-CONTAINING PROTEIN 2"/>
    <property type="match status" value="1"/>
</dbReference>
<dbReference type="Gene3D" id="2.120.10.30">
    <property type="entry name" value="TolB, C-terminal domain"/>
    <property type="match status" value="2"/>
</dbReference>
<dbReference type="PROSITE" id="PS51352">
    <property type="entry name" value="THIOREDOXIN_2"/>
    <property type="match status" value="1"/>
</dbReference>
<dbReference type="STRING" id="4572.M8A7L2"/>
<gene>
    <name evidence="2" type="ORF">TRIUR3_32888</name>
</gene>
<dbReference type="InterPro" id="IPR036249">
    <property type="entry name" value="Thioredoxin-like_sf"/>
</dbReference>
<sequence>MARQIVPSRSFHSLLTSRHYPLASPAPPLRPLLLPKALSRATAAATPQLPRRGRRPVVAASASAPAPSSSETEAVPGAWGKVSAVLFDMDGVLCNSEEPSRRAAVDVFAEMGVDVTVDDFIPFTGTGEANFLGGVARVKGVKDFSTESAKKRFFEIYLDKYAKPNSGIGFPGALELIMECKNAGLKVAVASSADRVKVDANLAAAGLPVSLFDAIVSADAFENLKPAPDIFLAASKNLGVDTDECIVIEDALAGVQAAKAAEIRCIAVTTSLDEDALQQASPVFIRKDIGDISINDILYGGSNAYHNERTENTENISSLGNASPEILNGATNAESVENTNSSSSKDQGEEILQVVGFSSGYIKIWKSWNSFFMSFLYNRKLEAVAPHPGQVGPGHHASTLVVGPKHVQGGAEAGRQNLAGFWMSRAPTVTLVVIGCASPSDWRLGCSGLRAAGAPETPNRPRCLARRSLDHGHQGGFEPPSLVAVGPGLVGQVLHVLACQDHCWTTERLARRGLQQASCVLCYQSEKTVAHLTGSSIFCTAMQFASPKGLLNFLTGGNSSIFATNEGESLSSRVQQIKKYLADFETGCSLTDSSVSFADLKGRVVVLDFWTYCCINCMHVLPDLEFIEKKYKDKPFTVVGVHSAKFDNEKDLEAIRSAVLRYNVTHPVVNDGDMYLWRELGVNSWPTFVVVAPNGKVLAQISGEGHRKDLDDVVGAALEFYDERKLLQNNSLPLALEKDRDSRLITSPLKFPGKLAIDVQNNRLFISDSNHNRIVVTNLDGEFICQVGSSEEGLLDGQFDTASFNRPQGLAYNFKKNILYVADTENHALREVDFVNETVRTLAGNGTKGSDYEGGGRGTSQVLNSPWDVCYAPSEETVYIAMAGQHQIWKHNTLNSVTEVFSGNGSEKNLNGSSPTNTSFAQPSGISLDPEVIMFPPVQFGDHDGTGWDVLLQHPLGVVYASDNQIYVADSYNHKLYSSRDTSQGNITQIKKLDPVTKKVTTIAGTGRAGYKDDDALSAQLSEPAGLVEVGEGRFLVADTNNSAIRSIVLNERGAEVRTLDLTGVQPPSPKPKALRRLRRRLSADTNVINVDGGSSMEGYVSLAISVPDGYHFSKNQEARSKFDVETEPANAIEIEPVNGSLNSDGQASLKFKRTSSSSSSTGRINCKVYYCKEDEVCLYQSVAFDVKFQEGVPSPAPITLAYTVVPRDNSGSSQLMAADLYHDHYSPVKISIGLDCKQHQFKSVGGRDSIKFLIVERRVPGGRDASGRWGLSAIVLEAKSSWQTSGCRPLAYVQGPLDAMCLKSLMTVICKAACV</sequence>
<dbReference type="InterPro" id="IPR023214">
    <property type="entry name" value="HAD_sf"/>
</dbReference>
<name>M8A7L2_TRIUA</name>
<accession>M8A7L2</accession>
<dbReference type="InterPro" id="IPR023198">
    <property type="entry name" value="PGP-like_dom2"/>
</dbReference>
<dbReference type="PANTHER" id="PTHR46388:SF2">
    <property type="entry name" value="NHL REPEAT-CONTAINING PROTEIN 2"/>
    <property type="match status" value="1"/>
</dbReference>
<dbReference type="FunFam" id="2.120.10.30:FF:000081">
    <property type="entry name" value="NHL repeat-containing protein 2"/>
    <property type="match status" value="1"/>
</dbReference>
<dbReference type="Gene3D" id="1.10.150.240">
    <property type="entry name" value="Putative phosphatase, domain 2"/>
    <property type="match status" value="1"/>
</dbReference>
<dbReference type="SUPFAM" id="SSF101898">
    <property type="entry name" value="NHL repeat"/>
    <property type="match status" value="1"/>
</dbReference>
<proteinExistence type="predicted"/>
<dbReference type="SMART" id="SM00135">
    <property type="entry name" value="LY"/>
    <property type="match status" value="1"/>
</dbReference>
<dbReference type="Gene3D" id="3.40.50.1000">
    <property type="entry name" value="HAD superfamily/HAD-like"/>
    <property type="match status" value="1"/>
</dbReference>
<dbReference type="eggNOG" id="KOG2914">
    <property type="taxonomic scope" value="Eukaryota"/>
</dbReference>
<dbReference type="InterPro" id="IPR036412">
    <property type="entry name" value="HAD-like_sf"/>
</dbReference>
<dbReference type="InterPro" id="IPR006439">
    <property type="entry name" value="HAD-SF_hydro_IA"/>
</dbReference>
<evidence type="ECO:0000256" key="1">
    <source>
        <dbReference type="SAM" id="MobiDB-lite"/>
    </source>
</evidence>
<protein>
    <submittedName>
        <fullName evidence="2">NHL repeat-containing protein 2</fullName>
    </submittedName>
</protein>
<dbReference type="Gene3D" id="3.40.30.10">
    <property type="entry name" value="Glutaredoxin"/>
    <property type="match status" value="1"/>
</dbReference>
<evidence type="ECO:0000313" key="2">
    <source>
        <dbReference type="EMBL" id="EMS60685.1"/>
    </source>
</evidence>
<dbReference type="SFLD" id="SFLDS00003">
    <property type="entry name" value="Haloacid_Dehalogenase"/>
    <property type="match status" value="1"/>
</dbReference>
<dbReference type="Pfam" id="PF13905">
    <property type="entry name" value="Thioredoxin_8"/>
    <property type="match status" value="1"/>
</dbReference>
<dbReference type="FunFam" id="3.40.30.10:FF:000320">
    <property type="entry name" value="NHL repeat-containing protein 2"/>
    <property type="match status" value="1"/>
</dbReference>